<proteinExistence type="predicted"/>
<name>A0A8H2VE77_9SACH</name>
<feature type="compositionally biased region" description="Pro residues" evidence="1">
    <location>
        <begin position="271"/>
        <end position="282"/>
    </location>
</feature>
<dbReference type="Proteomes" id="UP000644660">
    <property type="component" value="Unassembled WGS sequence"/>
</dbReference>
<sequence length="806" mass="91567">MESGSLYYRPKISVVSQNSLYLLRYSEIDGKNPSYNAERLQKCSNFNILFYIDIPTIDYYNDELNDTKLSKFNRRFRLNLFKKLIWDSFVDNNQEFWSQLATVKHDLISCTLTINTSGSIRYVETIKFLIETLFKKIHDLSNVKLHINLNVSSLTLKWFNTFLNNNILESKIINFIHLGYHHYTSTHSLLDKKSLVESPFKDYFTKLNKKFLEHNSVNPQNIESIVIIVNSTGIKALLTILSDKPLTNFISQDSIDQIFDDSTMTLQENSPSPPPPPSPPQMIPTTPTSKTHKRSDSKESIKRESLSLMHFQNNILTSNKDKSVRVRSQSISTKPYHHTNKVILNSIPIRNSSSNTNLTIPSIKVSPSPKILNTQIDKKSPLEQNDSHNVTKIPKDITSDLEMNNNGDIVEDDEDEDDDEENDEDEEDGISFYVPSLLSRTASSQHVPDMANEKIQNGSSSNSSSSSTTMKKGRFRSLSLMDPAQKAPFNQNNLIPFGSIRDNISSRSFSNIYVHDGDFQNDTYPKPIKRKRKYTLNGNLNNIPNPPTGLIPPEFYSKMSSPSTSNNSSNASLVNMFTTPKGNNDNSNVSSSTVKLFEKSLINNSLDEIRKINNDNNSSNGTLGKSNVIFNNDSNPYKFPHRNAFALMFNKPQSNFLSMDEEDRLMMGEHSSPTPKYDEKTHFLPSKPQTTPITKVLSTDFDPELEHEQKRYSTPVQIDTTPGFLDLNLYGVDENDTDGTVTSSTNYLNEKHLGSQINTNQDSQRTEVTEEPKQNLSSKFKKILSFDLYGDNDKDGDKFWMLGHNS</sequence>
<gene>
    <name evidence="2" type="ORF">KABA2_03S08668</name>
</gene>
<protein>
    <submittedName>
        <fullName evidence="2">Uncharacterized protein</fullName>
    </submittedName>
</protein>
<dbReference type="EMBL" id="CAEFZW010000003">
    <property type="protein sequence ID" value="CAB4253932.1"/>
    <property type="molecule type" value="Genomic_DNA"/>
</dbReference>
<comment type="caution">
    <text evidence="2">The sequence shown here is derived from an EMBL/GenBank/DDBJ whole genome shotgun (WGS) entry which is preliminary data.</text>
</comment>
<dbReference type="RefSeq" id="XP_041405777.1">
    <property type="nucleotide sequence ID" value="XM_041549843.1"/>
</dbReference>
<feature type="region of interest" description="Disordered" evidence="1">
    <location>
        <begin position="264"/>
        <end position="301"/>
    </location>
</feature>
<evidence type="ECO:0000256" key="1">
    <source>
        <dbReference type="SAM" id="MobiDB-lite"/>
    </source>
</evidence>
<dbReference type="GeneID" id="64856908"/>
<dbReference type="OrthoDB" id="4070605at2759"/>
<accession>A0A8H2VE77</accession>
<organism evidence="2 3">
    <name type="scientific">Maudiozyma barnettii</name>
    <dbReference type="NCBI Taxonomy" id="61262"/>
    <lineage>
        <taxon>Eukaryota</taxon>
        <taxon>Fungi</taxon>
        <taxon>Dikarya</taxon>
        <taxon>Ascomycota</taxon>
        <taxon>Saccharomycotina</taxon>
        <taxon>Saccharomycetes</taxon>
        <taxon>Saccharomycetales</taxon>
        <taxon>Saccharomycetaceae</taxon>
        <taxon>Maudiozyma</taxon>
    </lineage>
</organism>
<feature type="compositionally biased region" description="Acidic residues" evidence="1">
    <location>
        <begin position="409"/>
        <end position="429"/>
    </location>
</feature>
<feature type="region of interest" description="Disordered" evidence="1">
    <location>
        <begin position="377"/>
        <end position="430"/>
    </location>
</feature>
<reference evidence="2 3" key="1">
    <citation type="submission" date="2020-05" db="EMBL/GenBank/DDBJ databases">
        <authorList>
            <person name="Casaregola S."/>
            <person name="Devillers H."/>
            <person name="Grondin C."/>
        </authorList>
    </citation>
    <scope>NUCLEOTIDE SEQUENCE [LARGE SCALE GENOMIC DNA]</scope>
    <source>
        <strain evidence="2 3">CLIB 1767</strain>
    </source>
</reference>
<evidence type="ECO:0000313" key="2">
    <source>
        <dbReference type="EMBL" id="CAB4253932.1"/>
    </source>
</evidence>
<feature type="region of interest" description="Disordered" evidence="1">
    <location>
        <begin position="670"/>
        <end position="691"/>
    </location>
</feature>
<evidence type="ECO:0000313" key="3">
    <source>
        <dbReference type="Proteomes" id="UP000644660"/>
    </source>
</evidence>
<dbReference type="AlphaFoldDB" id="A0A8H2VE77"/>
<keyword evidence="3" id="KW-1185">Reference proteome</keyword>